<proteinExistence type="predicted"/>
<dbReference type="Proteomes" id="UP000305729">
    <property type="component" value="Chromosome 1"/>
</dbReference>
<organism evidence="1 2">
    <name type="scientific">Pseudoalteromonas rubra</name>
    <dbReference type="NCBI Taxonomy" id="43658"/>
    <lineage>
        <taxon>Bacteria</taxon>
        <taxon>Pseudomonadati</taxon>
        <taxon>Pseudomonadota</taxon>
        <taxon>Gammaproteobacteria</taxon>
        <taxon>Alteromonadales</taxon>
        <taxon>Pseudoalteromonadaceae</taxon>
        <taxon>Pseudoalteromonas</taxon>
    </lineage>
</organism>
<dbReference type="RefSeq" id="WP_138538789.1">
    <property type="nucleotide sequence ID" value="NZ_CP045429.1"/>
</dbReference>
<protein>
    <submittedName>
        <fullName evidence="1">Uncharacterized protein</fullName>
    </submittedName>
</protein>
<reference evidence="1 2" key="1">
    <citation type="submission" date="2019-10" db="EMBL/GenBank/DDBJ databases">
        <title>Pseudoalteromonas rubra S4059.</title>
        <authorList>
            <person name="Paulsen S."/>
            <person name="Wang X."/>
        </authorList>
    </citation>
    <scope>NUCLEOTIDE SEQUENCE [LARGE SCALE GENOMIC DNA]</scope>
    <source>
        <strain evidence="1 2">S4059</strain>
    </source>
</reference>
<dbReference type="AlphaFoldDB" id="A0A5S3UUK8"/>
<evidence type="ECO:0000313" key="2">
    <source>
        <dbReference type="Proteomes" id="UP000305729"/>
    </source>
</evidence>
<evidence type="ECO:0000313" key="1">
    <source>
        <dbReference type="EMBL" id="QPB82921.1"/>
    </source>
</evidence>
<name>A0A5S3UUK8_9GAMM</name>
<accession>A0A5S3UUK8</accession>
<gene>
    <name evidence="1" type="ORF">CWC22_007935</name>
</gene>
<dbReference type="EMBL" id="CP045429">
    <property type="protein sequence ID" value="QPB82921.1"/>
    <property type="molecule type" value="Genomic_DNA"/>
</dbReference>
<sequence>MWTVVKISRELQFYNFQTGEFQDVGHIRYARAEELNSRNGVQIDQSGIADIILDHDKCVSELIAARIPLFPKKVMPERRQLPLT</sequence>